<gene>
    <name evidence="11" type="ORF">FM119_12265</name>
</gene>
<evidence type="ECO:0000256" key="3">
    <source>
        <dbReference type="ARBA" id="ARBA00016337"/>
    </source>
</evidence>
<dbReference type="OrthoDB" id="3728306at2"/>
<proteinExistence type="predicted"/>
<keyword evidence="11" id="KW-0449">Lipoprotein</keyword>
<keyword evidence="4" id="KW-0285">Flavoprotein</keyword>
<comment type="cofactor">
    <cofactor evidence="1">
        <name>Mg(2+)</name>
        <dbReference type="ChEBI" id="CHEBI:18420"/>
    </cofactor>
</comment>
<comment type="catalytic activity">
    <reaction evidence="10">
        <text>L-threonyl-[protein] + FAD = FMN-L-threonyl-[protein] + AMP + H(+)</text>
        <dbReference type="Rhea" id="RHEA:36847"/>
        <dbReference type="Rhea" id="RHEA-COMP:11060"/>
        <dbReference type="Rhea" id="RHEA-COMP:11061"/>
        <dbReference type="ChEBI" id="CHEBI:15378"/>
        <dbReference type="ChEBI" id="CHEBI:30013"/>
        <dbReference type="ChEBI" id="CHEBI:57692"/>
        <dbReference type="ChEBI" id="CHEBI:74257"/>
        <dbReference type="ChEBI" id="CHEBI:456215"/>
        <dbReference type="EC" id="2.7.1.180"/>
    </reaction>
</comment>
<evidence type="ECO:0000256" key="4">
    <source>
        <dbReference type="ARBA" id="ARBA00022630"/>
    </source>
</evidence>
<evidence type="ECO:0000256" key="2">
    <source>
        <dbReference type="ARBA" id="ARBA00011955"/>
    </source>
</evidence>
<evidence type="ECO:0000256" key="9">
    <source>
        <dbReference type="ARBA" id="ARBA00031306"/>
    </source>
</evidence>
<evidence type="ECO:0000256" key="5">
    <source>
        <dbReference type="ARBA" id="ARBA00022679"/>
    </source>
</evidence>
<dbReference type="EMBL" id="FUKR01000072">
    <property type="protein sequence ID" value="SJN40914.1"/>
    <property type="molecule type" value="Genomic_DNA"/>
</dbReference>
<organism evidence="11 12">
    <name type="scientific">Mycetocola reblochoni REB411</name>
    <dbReference type="NCBI Taxonomy" id="1255698"/>
    <lineage>
        <taxon>Bacteria</taxon>
        <taxon>Bacillati</taxon>
        <taxon>Actinomycetota</taxon>
        <taxon>Actinomycetes</taxon>
        <taxon>Micrococcales</taxon>
        <taxon>Microbacteriaceae</taxon>
        <taxon>Mycetocola</taxon>
    </lineage>
</organism>
<dbReference type="InterPro" id="IPR024932">
    <property type="entry name" value="ApbE"/>
</dbReference>
<dbReference type="AlphaFoldDB" id="A0A1R4K9R3"/>
<keyword evidence="12" id="KW-1185">Reference proteome</keyword>
<evidence type="ECO:0000256" key="10">
    <source>
        <dbReference type="ARBA" id="ARBA00048540"/>
    </source>
</evidence>
<dbReference type="EC" id="2.7.1.180" evidence="2"/>
<dbReference type="InterPro" id="IPR003374">
    <property type="entry name" value="ApbE-like_sf"/>
</dbReference>
<keyword evidence="6" id="KW-0479">Metal-binding</keyword>
<sequence>MPRPEHRWTFEAIGTHWTLESDTAFSDDVRTDVLDVCERFDAAWSRFRADSVVSGLGRDGGEATMPAESSRLAALYRDLERVTQGAMTPLVGVPLSRLGYDAGYRLHPDGPPVAAARWDDALHWQGRALRLARGEILDIGAAGKGELVDQVTDVLLSAGHRRFCVDGSGDLRVVGHREQPLRIALAKPGDAGLAVGVAELAYGALCASATDRRRWSEGLHHVLDGRTGTPVTEVQASWVVAESAMIADAMATALFLSPAAPLRELAEFEYVRLFVNGQAETSAGFPGKVLA</sequence>
<evidence type="ECO:0000256" key="6">
    <source>
        <dbReference type="ARBA" id="ARBA00022723"/>
    </source>
</evidence>
<dbReference type="Pfam" id="PF02424">
    <property type="entry name" value="ApbE"/>
    <property type="match status" value="1"/>
</dbReference>
<dbReference type="Proteomes" id="UP000196778">
    <property type="component" value="Unassembled WGS sequence"/>
</dbReference>
<keyword evidence="8" id="KW-0460">Magnesium</keyword>
<evidence type="ECO:0000256" key="8">
    <source>
        <dbReference type="ARBA" id="ARBA00022842"/>
    </source>
</evidence>
<evidence type="ECO:0000313" key="12">
    <source>
        <dbReference type="Proteomes" id="UP000196778"/>
    </source>
</evidence>
<dbReference type="PANTHER" id="PTHR30040:SF2">
    <property type="entry name" value="FAD:PROTEIN FMN TRANSFERASE"/>
    <property type="match status" value="1"/>
</dbReference>
<keyword evidence="7" id="KW-0274">FAD</keyword>
<dbReference type="GO" id="GO:0046872">
    <property type="term" value="F:metal ion binding"/>
    <property type="evidence" value="ECO:0007669"/>
    <property type="project" value="UniProtKB-KW"/>
</dbReference>
<reference evidence="12" key="1">
    <citation type="submission" date="2017-02" db="EMBL/GenBank/DDBJ databases">
        <authorList>
            <person name="Dridi B."/>
        </authorList>
    </citation>
    <scope>NUCLEOTIDE SEQUENCE [LARGE SCALE GENOMIC DNA]</scope>
    <source>
        <strain evidence="12">EB411</strain>
    </source>
</reference>
<evidence type="ECO:0000313" key="11">
    <source>
        <dbReference type="EMBL" id="SJN40914.1"/>
    </source>
</evidence>
<evidence type="ECO:0000256" key="7">
    <source>
        <dbReference type="ARBA" id="ARBA00022827"/>
    </source>
</evidence>
<dbReference type="Gene3D" id="3.10.520.10">
    <property type="entry name" value="ApbE-like domains"/>
    <property type="match status" value="1"/>
</dbReference>
<protein>
    <recommendedName>
        <fullName evidence="3">FAD:protein FMN transferase</fullName>
        <ecNumber evidence="2">2.7.1.180</ecNumber>
    </recommendedName>
    <alternativeName>
        <fullName evidence="9">Flavin transferase</fullName>
    </alternativeName>
</protein>
<accession>A0A1R4K9R3</accession>
<dbReference type="PANTHER" id="PTHR30040">
    <property type="entry name" value="THIAMINE BIOSYNTHESIS LIPOPROTEIN APBE"/>
    <property type="match status" value="1"/>
</dbReference>
<keyword evidence="5" id="KW-0808">Transferase</keyword>
<evidence type="ECO:0000256" key="1">
    <source>
        <dbReference type="ARBA" id="ARBA00001946"/>
    </source>
</evidence>
<name>A0A1R4K9R3_9MICO</name>
<dbReference type="RefSeq" id="WP_087138454.1">
    <property type="nucleotide sequence ID" value="NZ_FUKR01000072.1"/>
</dbReference>
<dbReference type="GO" id="GO:0016740">
    <property type="term" value="F:transferase activity"/>
    <property type="evidence" value="ECO:0007669"/>
    <property type="project" value="UniProtKB-KW"/>
</dbReference>
<dbReference type="SUPFAM" id="SSF143631">
    <property type="entry name" value="ApbE-like"/>
    <property type="match status" value="1"/>
</dbReference>